<keyword evidence="8 10" id="KW-0862">Zinc</keyword>
<feature type="compositionally biased region" description="Basic and acidic residues" evidence="11">
    <location>
        <begin position="371"/>
        <end position="385"/>
    </location>
</feature>
<comment type="similarity">
    <text evidence="2">Belongs to the ZC3H12 family.</text>
</comment>
<evidence type="ECO:0000259" key="12">
    <source>
        <dbReference type="PROSITE" id="PS50103"/>
    </source>
</evidence>
<dbReference type="PANTHER" id="PTHR12876:SF10">
    <property type="entry name" value="ENDORIBONUCLEASE ZC3H12A"/>
    <property type="match status" value="1"/>
</dbReference>
<dbReference type="AlphaFoldDB" id="A0A4Z2JHL3"/>
<evidence type="ECO:0000256" key="10">
    <source>
        <dbReference type="PROSITE-ProRule" id="PRU00723"/>
    </source>
</evidence>
<dbReference type="GO" id="GO:0005634">
    <property type="term" value="C:nucleus"/>
    <property type="evidence" value="ECO:0007669"/>
    <property type="project" value="TreeGrafter"/>
</dbReference>
<dbReference type="PROSITE" id="PS50103">
    <property type="entry name" value="ZF_C3H1"/>
    <property type="match status" value="1"/>
</dbReference>
<keyword evidence="6 10" id="KW-0863">Zinc-finger</keyword>
<evidence type="ECO:0000256" key="1">
    <source>
        <dbReference type="ARBA" id="ARBA00001946"/>
    </source>
</evidence>
<dbReference type="InterPro" id="IPR051101">
    <property type="entry name" value="ZC3H12/N4BP1_RNase_Reg"/>
</dbReference>
<dbReference type="FunFam" id="3.40.50.11980:FF:000001">
    <property type="entry name" value="ZC3H12A isoform 1"/>
    <property type="match status" value="1"/>
</dbReference>
<evidence type="ECO:0000256" key="4">
    <source>
        <dbReference type="ARBA" id="ARBA00022723"/>
    </source>
</evidence>
<keyword evidence="14" id="KW-1185">Reference proteome</keyword>
<organism evidence="13 14">
    <name type="scientific">Liparis tanakae</name>
    <name type="common">Tanaka's snailfish</name>
    <dbReference type="NCBI Taxonomy" id="230148"/>
    <lineage>
        <taxon>Eukaryota</taxon>
        <taxon>Metazoa</taxon>
        <taxon>Chordata</taxon>
        <taxon>Craniata</taxon>
        <taxon>Vertebrata</taxon>
        <taxon>Euteleostomi</taxon>
        <taxon>Actinopterygii</taxon>
        <taxon>Neopterygii</taxon>
        <taxon>Teleostei</taxon>
        <taxon>Neoteleostei</taxon>
        <taxon>Acanthomorphata</taxon>
        <taxon>Eupercaria</taxon>
        <taxon>Perciformes</taxon>
        <taxon>Cottioidei</taxon>
        <taxon>Cottales</taxon>
        <taxon>Liparidae</taxon>
        <taxon>Liparis</taxon>
    </lineage>
</organism>
<feature type="zinc finger region" description="C3H1-type" evidence="10">
    <location>
        <begin position="302"/>
        <end position="327"/>
    </location>
</feature>
<sequence>MKPVDEYHPEAVQHIFYAAEKRPICSRMDQALPGQSSVLDRLEPDSEELRVDFFRKLGYPSAEVKAALRKLGLSTDTNSVLEELVLSRPGAAPCMPSSDGDEISTGQKDPLLPPSWVLGPCRTNLQHGDRKNTDTELRPVVIDGSNVAMSHGNKEVFSCRGIQLAVNFFLDRGHNTITVFVPTWRKEQPRPDGPITDQHILTELEKRKIVVFTPSRRVGGKRVVCYDDRFIVKVAYESDGVIVSNDTYRDLQGERPEWKKCIEERLLMFSFVNDKFMPPDDPLGRHGPSLDNFLRKKPLPTEQKRQLCPYDKKCTYGIKCKFYHPERSNQSYLSLADELREKAQISTVKEQRNARVSPRQLQSDPGPPHDAFSHPKDSNTEHTRDQQNYSHPSQVFENTLYWEDPRKSLNHMPCPVTGSQGQKEWPSLQSMPSHYYPNASHDYLDSGLGSYESQYSDYSHCLNNSHRPRPPQQGALAGLRHAPVHLEENNSSQSCRCCSHIVPAQHQHHGDQATEGQPKYDTYPPHMFPASAPHHNSLPSHHPPYSGAPRQQQQYWSDPFQGLPQARTLCVPPSPARSAHPHNCSYEGQQYRSWGRQQSPSAAYDPQRSELRKKLQAIFNPQQVDTVMEMFPHVMNAEKLAAEILNLKAQRGIF</sequence>
<keyword evidence="4 10" id="KW-0479">Metal-binding</keyword>
<dbReference type="InterPro" id="IPR000571">
    <property type="entry name" value="Znf_CCCH"/>
</dbReference>
<dbReference type="GO" id="GO:0036464">
    <property type="term" value="C:cytoplasmic ribonucleoprotein granule"/>
    <property type="evidence" value="ECO:0007669"/>
    <property type="project" value="TreeGrafter"/>
</dbReference>
<evidence type="ECO:0000256" key="2">
    <source>
        <dbReference type="ARBA" id="ARBA00010922"/>
    </source>
</evidence>
<dbReference type="CDD" id="cd18729">
    <property type="entry name" value="PIN_Zc3h12-like"/>
    <property type="match status" value="1"/>
</dbReference>
<dbReference type="Proteomes" id="UP000314294">
    <property type="component" value="Unassembled WGS sequence"/>
</dbReference>
<dbReference type="OrthoDB" id="392925at2759"/>
<keyword evidence="3" id="KW-0540">Nuclease</keyword>
<feature type="domain" description="C3H1-type" evidence="12">
    <location>
        <begin position="302"/>
        <end position="327"/>
    </location>
</feature>
<dbReference type="Pfam" id="PF18039">
    <property type="entry name" value="UBA_6"/>
    <property type="match status" value="1"/>
</dbReference>
<dbReference type="GO" id="GO:0016787">
    <property type="term" value="F:hydrolase activity"/>
    <property type="evidence" value="ECO:0007669"/>
    <property type="project" value="UniProtKB-KW"/>
</dbReference>
<comment type="caution">
    <text evidence="13">The sequence shown here is derived from an EMBL/GenBank/DDBJ whole genome shotgun (WGS) entry which is preliminary data.</text>
</comment>
<dbReference type="PANTHER" id="PTHR12876">
    <property type="entry name" value="N4BP1-RELATED"/>
    <property type="match status" value="1"/>
</dbReference>
<dbReference type="InterPro" id="IPR040546">
    <property type="entry name" value="Rege-1_UBA-like"/>
</dbReference>
<name>A0A4Z2JHL3_9TELE</name>
<keyword evidence="5" id="KW-0255">Endonuclease</keyword>
<evidence type="ECO:0000256" key="7">
    <source>
        <dbReference type="ARBA" id="ARBA00022801"/>
    </source>
</evidence>
<keyword evidence="7" id="KW-0378">Hydrolase</keyword>
<feature type="region of interest" description="Disordered" evidence="11">
    <location>
        <begin position="346"/>
        <end position="394"/>
    </location>
</feature>
<dbReference type="Pfam" id="PF11977">
    <property type="entry name" value="RNase_Zc3h12a"/>
    <property type="match status" value="1"/>
</dbReference>
<dbReference type="InterPro" id="IPR040757">
    <property type="entry name" value="Regnase_1/ZC3H12_C"/>
</dbReference>
<dbReference type="InterPro" id="IPR021869">
    <property type="entry name" value="RNase_Zc3h12_NYN"/>
</dbReference>
<evidence type="ECO:0000313" key="14">
    <source>
        <dbReference type="Proteomes" id="UP000314294"/>
    </source>
</evidence>
<proteinExistence type="inferred from homology"/>
<protein>
    <submittedName>
        <fullName evidence="13">Bifunctional endoribonuclease and deubiquitinase ZC3H12A</fullName>
    </submittedName>
</protein>
<accession>A0A4Z2JHL3</accession>
<dbReference type="GO" id="GO:0004521">
    <property type="term" value="F:RNA endonuclease activity"/>
    <property type="evidence" value="ECO:0007669"/>
    <property type="project" value="TreeGrafter"/>
</dbReference>
<evidence type="ECO:0000256" key="5">
    <source>
        <dbReference type="ARBA" id="ARBA00022759"/>
    </source>
</evidence>
<evidence type="ECO:0000256" key="9">
    <source>
        <dbReference type="ARBA" id="ARBA00022842"/>
    </source>
</evidence>
<keyword evidence="9" id="KW-0460">Magnesium</keyword>
<reference evidence="13 14" key="1">
    <citation type="submission" date="2019-03" db="EMBL/GenBank/DDBJ databases">
        <title>First draft genome of Liparis tanakae, snailfish: a comprehensive survey of snailfish specific genes.</title>
        <authorList>
            <person name="Kim W."/>
            <person name="Song I."/>
            <person name="Jeong J.-H."/>
            <person name="Kim D."/>
            <person name="Kim S."/>
            <person name="Ryu S."/>
            <person name="Song J.Y."/>
            <person name="Lee S.K."/>
        </authorList>
    </citation>
    <scope>NUCLEOTIDE SEQUENCE [LARGE SCALE GENOMIC DNA]</scope>
    <source>
        <tissue evidence="13">Muscle</tissue>
    </source>
</reference>
<dbReference type="GO" id="GO:0008270">
    <property type="term" value="F:zinc ion binding"/>
    <property type="evidence" value="ECO:0007669"/>
    <property type="project" value="UniProtKB-KW"/>
</dbReference>
<evidence type="ECO:0000256" key="8">
    <source>
        <dbReference type="ARBA" id="ARBA00022833"/>
    </source>
</evidence>
<comment type="cofactor">
    <cofactor evidence="1">
        <name>Mg(2+)</name>
        <dbReference type="ChEBI" id="CHEBI:18420"/>
    </cofactor>
</comment>
<evidence type="ECO:0000256" key="3">
    <source>
        <dbReference type="ARBA" id="ARBA00022722"/>
    </source>
</evidence>
<evidence type="ECO:0000256" key="6">
    <source>
        <dbReference type="ARBA" id="ARBA00022771"/>
    </source>
</evidence>
<gene>
    <name evidence="13" type="primary">Zc3h12a</name>
    <name evidence="13" type="ORF">EYF80_000416</name>
</gene>
<evidence type="ECO:0000313" key="13">
    <source>
        <dbReference type="EMBL" id="TNN89128.1"/>
    </source>
</evidence>
<evidence type="ECO:0000256" key="11">
    <source>
        <dbReference type="SAM" id="MobiDB-lite"/>
    </source>
</evidence>
<dbReference type="GO" id="GO:0003729">
    <property type="term" value="F:mRNA binding"/>
    <property type="evidence" value="ECO:0007669"/>
    <property type="project" value="TreeGrafter"/>
</dbReference>
<dbReference type="GO" id="GO:0061158">
    <property type="term" value="P:3'-UTR-mediated mRNA destabilization"/>
    <property type="evidence" value="ECO:0007669"/>
    <property type="project" value="TreeGrafter"/>
</dbReference>
<dbReference type="EMBL" id="SRLO01000002">
    <property type="protein sequence ID" value="TNN89128.1"/>
    <property type="molecule type" value="Genomic_DNA"/>
</dbReference>
<dbReference type="Pfam" id="PF18561">
    <property type="entry name" value="Regnase_1_C"/>
    <property type="match status" value="1"/>
</dbReference>
<dbReference type="Gene3D" id="3.40.50.11980">
    <property type="match status" value="1"/>
</dbReference>